<comment type="subcellular location">
    <subcellularLocation>
        <location evidence="1">Nucleus</location>
    </subcellularLocation>
</comment>
<dbReference type="GO" id="GO:0031297">
    <property type="term" value="P:replication fork processing"/>
    <property type="evidence" value="ECO:0007669"/>
    <property type="project" value="TreeGrafter"/>
</dbReference>
<comment type="similarity">
    <text evidence="4">Belongs to the SNF2/RAD54 helicase family. SMARCAL1 subfamily.</text>
</comment>
<dbReference type="InterPro" id="IPR000330">
    <property type="entry name" value="SNF2_N"/>
</dbReference>
<dbReference type="GO" id="GO:0006281">
    <property type="term" value="P:DNA repair"/>
    <property type="evidence" value="ECO:0007669"/>
    <property type="project" value="TreeGrafter"/>
</dbReference>
<evidence type="ECO:0000256" key="2">
    <source>
        <dbReference type="ARBA" id="ARBA00022801"/>
    </source>
</evidence>
<dbReference type="CDD" id="cd18793">
    <property type="entry name" value="SF2_C_SNF"/>
    <property type="match status" value="1"/>
</dbReference>
<dbReference type="PROSITE" id="PS51192">
    <property type="entry name" value="HELICASE_ATP_BIND_1"/>
    <property type="match status" value="1"/>
</dbReference>
<dbReference type="FunFam" id="3.40.50.300:FF:003021">
    <property type="entry name" value="Uncharacterized protein (Fragment)"/>
    <property type="match status" value="1"/>
</dbReference>
<name>A0A813T9R6_9BILA</name>
<feature type="region of interest" description="Disordered" evidence="5">
    <location>
        <begin position="1"/>
        <end position="83"/>
    </location>
</feature>
<dbReference type="InterPro" id="IPR038718">
    <property type="entry name" value="SNF2-like_sf"/>
</dbReference>
<dbReference type="Pfam" id="PF00271">
    <property type="entry name" value="Helicase_C"/>
    <property type="match status" value="1"/>
</dbReference>
<evidence type="ECO:0000259" key="8">
    <source>
        <dbReference type="PROSITE" id="PS51467"/>
    </source>
</evidence>
<keyword evidence="3" id="KW-0539">Nucleus</keyword>
<proteinExistence type="inferred from homology"/>
<dbReference type="Pfam" id="PF00176">
    <property type="entry name" value="SNF2-rel_dom"/>
    <property type="match status" value="1"/>
</dbReference>
<evidence type="ECO:0000259" key="7">
    <source>
        <dbReference type="PROSITE" id="PS51194"/>
    </source>
</evidence>
<evidence type="ECO:0000256" key="3">
    <source>
        <dbReference type="ARBA" id="ARBA00023242"/>
    </source>
</evidence>
<evidence type="ECO:0000313" key="10">
    <source>
        <dbReference type="Proteomes" id="UP000663879"/>
    </source>
</evidence>
<dbReference type="PANTHER" id="PTHR45766:SF6">
    <property type="entry name" value="SWI_SNF-RELATED MATRIX-ASSOCIATED ACTIN-DEPENDENT REGULATOR OF CHROMATIN SUBFAMILY A-LIKE PROTEIN 1"/>
    <property type="match status" value="1"/>
</dbReference>
<dbReference type="GO" id="GO:0043596">
    <property type="term" value="C:nuclear replication fork"/>
    <property type="evidence" value="ECO:0007669"/>
    <property type="project" value="TreeGrafter"/>
</dbReference>
<evidence type="ECO:0000259" key="6">
    <source>
        <dbReference type="PROSITE" id="PS51192"/>
    </source>
</evidence>
<dbReference type="InterPro" id="IPR010003">
    <property type="entry name" value="HARP_dom"/>
</dbReference>
<dbReference type="SMART" id="SM00487">
    <property type="entry name" value="DEXDc"/>
    <property type="match status" value="1"/>
</dbReference>
<evidence type="ECO:0000313" key="9">
    <source>
        <dbReference type="EMBL" id="CAF0806668.1"/>
    </source>
</evidence>
<dbReference type="InterPro" id="IPR049730">
    <property type="entry name" value="SNF2/RAD54-like_C"/>
</dbReference>
<feature type="compositionally biased region" description="Basic and acidic residues" evidence="5">
    <location>
        <begin position="16"/>
        <end position="26"/>
    </location>
</feature>
<feature type="compositionally biased region" description="Low complexity" evidence="5">
    <location>
        <begin position="35"/>
        <end position="52"/>
    </location>
</feature>
<protein>
    <recommendedName>
        <fullName evidence="11">SWI/SNF-related matrix-associated actin-dependent regulator of chromatin subfamily A-like protein 1</fullName>
    </recommendedName>
</protein>
<feature type="region of interest" description="Disordered" evidence="5">
    <location>
        <begin position="780"/>
        <end position="799"/>
    </location>
</feature>
<dbReference type="SMART" id="SM00490">
    <property type="entry name" value="HELICc"/>
    <property type="match status" value="1"/>
</dbReference>
<feature type="domain" description="HARP" evidence="8">
    <location>
        <begin position="160"/>
        <end position="236"/>
    </location>
</feature>
<reference evidence="9" key="1">
    <citation type="submission" date="2021-02" db="EMBL/GenBank/DDBJ databases">
        <authorList>
            <person name="Nowell W R."/>
        </authorList>
    </citation>
    <scope>NUCLEOTIDE SEQUENCE</scope>
    <source>
        <strain evidence="9">Ploen Becks lab</strain>
    </source>
</reference>
<evidence type="ECO:0000256" key="5">
    <source>
        <dbReference type="SAM" id="MobiDB-lite"/>
    </source>
</evidence>
<dbReference type="Proteomes" id="UP000663879">
    <property type="component" value="Unassembled WGS sequence"/>
</dbReference>
<feature type="compositionally biased region" description="Polar residues" evidence="5">
    <location>
        <begin position="1"/>
        <end position="15"/>
    </location>
</feature>
<dbReference type="CDD" id="cd18010">
    <property type="entry name" value="DEXHc_HARP_SMARCAL1"/>
    <property type="match status" value="1"/>
</dbReference>
<dbReference type="SUPFAM" id="SSF52540">
    <property type="entry name" value="P-loop containing nucleoside triphosphate hydrolases"/>
    <property type="match status" value="2"/>
</dbReference>
<comment type="caution">
    <text evidence="9">The sequence shown here is derived from an EMBL/GenBank/DDBJ whole genome shotgun (WGS) entry which is preliminary data.</text>
</comment>
<dbReference type="InterPro" id="IPR001650">
    <property type="entry name" value="Helicase_C-like"/>
</dbReference>
<dbReference type="PANTHER" id="PTHR45766">
    <property type="entry name" value="DNA ANNEALING HELICASE AND ENDONUCLEASE ZRANB3 FAMILY MEMBER"/>
    <property type="match status" value="1"/>
</dbReference>
<dbReference type="InterPro" id="IPR027417">
    <property type="entry name" value="P-loop_NTPase"/>
</dbReference>
<dbReference type="InterPro" id="IPR014001">
    <property type="entry name" value="Helicase_ATP-bd"/>
</dbReference>
<dbReference type="AlphaFoldDB" id="A0A813T9R6"/>
<gene>
    <name evidence="9" type="ORF">OXX778_LOCUS6754</name>
</gene>
<evidence type="ECO:0000256" key="1">
    <source>
        <dbReference type="ARBA" id="ARBA00004123"/>
    </source>
</evidence>
<keyword evidence="10" id="KW-1185">Reference proteome</keyword>
<dbReference type="GO" id="GO:0005524">
    <property type="term" value="F:ATP binding"/>
    <property type="evidence" value="ECO:0007669"/>
    <property type="project" value="InterPro"/>
</dbReference>
<organism evidence="9 10">
    <name type="scientific">Brachionus calyciflorus</name>
    <dbReference type="NCBI Taxonomy" id="104777"/>
    <lineage>
        <taxon>Eukaryota</taxon>
        <taxon>Metazoa</taxon>
        <taxon>Spiralia</taxon>
        <taxon>Gnathifera</taxon>
        <taxon>Rotifera</taxon>
        <taxon>Eurotatoria</taxon>
        <taxon>Monogononta</taxon>
        <taxon>Pseudotrocha</taxon>
        <taxon>Ploima</taxon>
        <taxon>Brachionidae</taxon>
        <taxon>Brachionus</taxon>
    </lineage>
</organism>
<feature type="domain" description="Helicase ATP-binding" evidence="6">
    <location>
        <begin position="285"/>
        <end position="454"/>
    </location>
</feature>
<dbReference type="Gene3D" id="3.40.50.300">
    <property type="entry name" value="P-loop containing nucleotide triphosphate hydrolases"/>
    <property type="match status" value="1"/>
</dbReference>
<dbReference type="PROSITE" id="PS51194">
    <property type="entry name" value="HELICASE_CTER"/>
    <property type="match status" value="1"/>
</dbReference>
<accession>A0A813T9R6</accession>
<evidence type="ECO:0008006" key="11">
    <source>
        <dbReference type="Google" id="ProtNLM"/>
    </source>
</evidence>
<feature type="domain" description="Helicase C-terminal" evidence="7">
    <location>
        <begin position="564"/>
        <end position="722"/>
    </location>
</feature>
<dbReference type="OrthoDB" id="2801544at2759"/>
<dbReference type="EMBL" id="CAJNOC010000818">
    <property type="protein sequence ID" value="CAF0806668.1"/>
    <property type="molecule type" value="Genomic_DNA"/>
</dbReference>
<evidence type="ECO:0000256" key="4">
    <source>
        <dbReference type="PROSITE-ProRule" id="PRU00800"/>
    </source>
</evidence>
<feature type="domain" description="HARP" evidence="8">
    <location>
        <begin position="79"/>
        <end position="158"/>
    </location>
</feature>
<feature type="compositionally biased region" description="Polar residues" evidence="5">
    <location>
        <begin position="53"/>
        <end position="83"/>
    </location>
</feature>
<sequence length="799" mass="91715">MSFTVTSKPSTSLSEEQLKRMEENRKRALQLKQKSLSGNNLTNNSNITNNTSKPFSENNKPEPNSTNKIHTLNSSPPKSSGQISQNYGKCVYLESDPTSRFEILVGYNKDLIDLFKTISSRKYDPDTKRWNFALTNYDELLLKVKSKLNNSVKLEPLDRVASSKSTGAKFFLIERNRFEVQVEYNPELQDLFKTLNSKRYDPQTKRWSFDLKEHDELVKKIHDKFKRGEVNLVPLPKFVRDVFNDLLNGKNTPKIDPSIDFEHLKKNIDIAIAKSLMPFQIEGIEFAIQQNGRLLLADDMGLGKTIQALGIASYYKEEWPLFIIVPSSVKFMWKESAKRWLYDSLIKVCKLKNGDCVDEFIQVMESGRQLVYPKSKIIISSYDLLAKNVDEIAMYQYKMIIADECHLLKNNKAARTKAAFKLIQNSNRVVLLSGTPALSRPAELYSQIQAISPTLFSNFHDFGMRYCDGKESRFGMDYSGYSNMTELRLLLEEKILIRREKKDVIQELPSKMREMVILNPTLIELNTRALKQASNKMEENLKGMEKRGALLKYFQETSKVKAKAVCEYVNDLLESDKKFLVFAHHQNMLDELEAELQKNKYDYIRIDGSTSSENRQVYVQKFQNSEKCQCALLSITAANSGITLTQANLVVFAELFWNPGILVQAEDRVYRIGQKNSVMIQYLCAKGTSDDQMWPLVNEKLNVLSRAGLTRENLSEASTVNGPKNNAFKDLIDESSDTLDKKVEDKLKINPDKHKLKETSKEELQDICLLLDDDDENDDDLNTVDFSNFDRPPVKKPKQ</sequence>
<keyword evidence="2" id="KW-0378">Hydrolase</keyword>
<dbReference type="Gene3D" id="3.40.50.10810">
    <property type="entry name" value="Tandem AAA-ATPase domain"/>
    <property type="match status" value="1"/>
</dbReference>
<dbReference type="Pfam" id="PF07443">
    <property type="entry name" value="HARP"/>
    <property type="match status" value="2"/>
</dbReference>
<dbReference type="GO" id="GO:0016787">
    <property type="term" value="F:hydrolase activity"/>
    <property type="evidence" value="ECO:0007669"/>
    <property type="project" value="UniProtKB-KW"/>
</dbReference>
<dbReference type="PROSITE" id="PS51467">
    <property type="entry name" value="HARP"/>
    <property type="match status" value="2"/>
</dbReference>